<evidence type="ECO:0000313" key="7">
    <source>
        <dbReference type="EMBL" id="KTD26869.1"/>
    </source>
</evidence>
<dbReference type="SUPFAM" id="SSF53720">
    <property type="entry name" value="ALDH-like"/>
    <property type="match status" value="1"/>
</dbReference>
<dbReference type="InterPro" id="IPR016162">
    <property type="entry name" value="Ald_DH_N"/>
</dbReference>
<reference evidence="7 8" key="1">
    <citation type="submission" date="2015-11" db="EMBL/GenBank/DDBJ databases">
        <title>Genomic analysis of 38 Legionella species identifies large and diverse effector repertoires.</title>
        <authorList>
            <person name="Burstein D."/>
            <person name="Amaro F."/>
            <person name="Zusman T."/>
            <person name="Lifshitz Z."/>
            <person name="Cohen O."/>
            <person name="Gilbert J.A."/>
            <person name="Pupko T."/>
            <person name="Shuman H.A."/>
            <person name="Segal G."/>
        </authorList>
    </citation>
    <scope>NUCLEOTIDE SEQUENCE [LARGE SCALE GENOMIC DNA]</scope>
    <source>
        <strain evidence="7 8">Bercovier 4</strain>
    </source>
</reference>
<evidence type="ECO:0000256" key="5">
    <source>
        <dbReference type="RuleBase" id="RU003345"/>
    </source>
</evidence>
<sequence length="494" mass="54381">MGSMTDREFGKGQFINGNWINDSKTPLVSVNPANGEIFWQGYAASEEHINSAYLAAKKAFFKWSSLDFEQRCEFALSFSRQVEKKREELTQLIALETGKPLWEARTEVDSVIGKVKLSIQAHKERTTAKSYKNEITSNLRYKPHGVVTVLGAFNFPAHLSNGHIVPALLAGNTVLYKPSELTPSVAELIMICWQNSGIPDGVINCLQGDADSAKFILSQDIQGVYFTGSYLTGLNIHQRFADRPEVILALEMGGNNPLVIGEISNIQATVYHTLLSGFLTAGQRCTCARRVIIPDSETGDSFLSQLIQSSQAIKTGEFTETPEPFMGPVISHEQAIKHLDAQKDLMARGGKALLKMRLLKENTGLLSPGIIEMTEVKKPLDQEIFAPLIQVYRYSDFEQALGLANETRYGLCAGLLSENEQQYHYFFNSVKAGLINWNRPTTGAASSLPFGGVGISGNHRPSAYFAADYCAYPIASQEQSELTLPDKLLPGLGE</sequence>
<evidence type="ECO:0000256" key="1">
    <source>
        <dbReference type="ARBA" id="ARBA00022503"/>
    </source>
</evidence>
<dbReference type="PROSITE" id="PS00070">
    <property type="entry name" value="ALDEHYDE_DEHYDR_CYS"/>
    <property type="match status" value="1"/>
</dbReference>
<dbReference type="Gene3D" id="3.40.309.10">
    <property type="entry name" value="Aldehyde Dehydrogenase, Chain A, domain 2"/>
    <property type="match status" value="1"/>
</dbReference>
<evidence type="ECO:0000256" key="4">
    <source>
        <dbReference type="PROSITE-ProRule" id="PRU10007"/>
    </source>
</evidence>
<protein>
    <submittedName>
        <fullName evidence="7">Succinylglutamic semialdehyde dehydrogenase</fullName>
        <ecNumber evidence="7">1.2.1.-</ecNumber>
    </submittedName>
</protein>
<evidence type="ECO:0000256" key="3">
    <source>
        <dbReference type="ARBA" id="ARBA00023027"/>
    </source>
</evidence>
<evidence type="ECO:0000256" key="2">
    <source>
        <dbReference type="ARBA" id="ARBA00023002"/>
    </source>
</evidence>
<dbReference type="Pfam" id="PF00171">
    <property type="entry name" value="Aldedh"/>
    <property type="match status" value="1"/>
</dbReference>
<evidence type="ECO:0000259" key="6">
    <source>
        <dbReference type="Pfam" id="PF00171"/>
    </source>
</evidence>
<dbReference type="InterPro" id="IPR017649">
    <property type="entry name" value="SuccinylGlu_semiald_DH_AstD"/>
</dbReference>
<dbReference type="Gene3D" id="3.40.605.10">
    <property type="entry name" value="Aldehyde Dehydrogenase, Chain A, domain 1"/>
    <property type="match status" value="1"/>
</dbReference>
<proteinExistence type="inferred from homology"/>
<dbReference type="Proteomes" id="UP000054761">
    <property type="component" value="Unassembled WGS sequence"/>
</dbReference>
<keyword evidence="1" id="KW-0056">Arginine metabolism</keyword>
<dbReference type="NCBIfam" id="NF006992">
    <property type="entry name" value="PRK09457.1"/>
    <property type="match status" value="1"/>
</dbReference>
<dbReference type="STRING" id="454.Lisr_1080"/>
<keyword evidence="8" id="KW-1185">Reference proteome</keyword>
<feature type="domain" description="Aldehyde dehydrogenase" evidence="6">
    <location>
        <begin position="19"/>
        <end position="463"/>
    </location>
</feature>
<accession>A0A0W0W372</accession>
<dbReference type="InterPro" id="IPR016163">
    <property type="entry name" value="Ald_DH_C"/>
</dbReference>
<dbReference type="FunFam" id="3.40.605.10:FF:000010">
    <property type="entry name" value="N-succinylglutamate 5-semialdehyde dehydrogenase"/>
    <property type="match status" value="1"/>
</dbReference>
<dbReference type="PANTHER" id="PTHR11699">
    <property type="entry name" value="ALDEHYDE DEHYDROGENASE-RELATED"/>
    <property type="match status" value="1"/>
</dbReference>
<dbReference type="PROSITE" id="PS00687">
    <property type="entry name" value="ALDEHYDE_DEHYDR_GLU"/>
    <property type="match status" value="1"/>
</dbReference>
<dbReference type="EMBL" id="LNYH01000052">
    <property type="protein sequence ID" value="KTD26869.1"/>
    <property type="molecule type" value="Genomic_DNA"/>
</dbReference>
<dbReference type="GO" id="GO:0006527">
    <property type="term" value="P:L-arginine catabolic process"/>
    <property type="evidence" value="ECO:0007669"/>
    <property type="project" value="InterPro"/>
</dbReference>
<feature type="active site" evidence="4">
    <location>
        <position position="251"/>
    </location>
</feature>
<dbReference type="InterPro" id="IPR029510">
    <property type="entry name" value="Ald_DH_CS_GLU"/>
</dbReference>
<dbReference type="PATRIC" id="fig|454.4.peg.1159"/>
<dbReference type="InterPro" id="IPR016160">
    <property type="entry name" value="Ald_DH_CS_CYS"/>
</dbReference>
<dbReference type="NCBIfam" id="TIGR03240">
    <property type="entry name" value="arg_catab_astD"/>
    <property type="match status" value="1"/>
</dbReference>
<organism evidence="7 8">
    <name type="scientific">Legionella israelensis</name>
    <dbReference type="NCBI Taxonomy" id="454"/>
    <lineage>
        <taxon>Bacteria</taxon>
        <taxon>Pseudomonadati</taxon>
        <taxon>Pseudomonadota</taxon>
        <taxon>Gammaproteobacteria</taxon>
        <taxon>Legionellales</taxon>
        <taxon>Legionellaceae</taxon>
        <taxon>Legionella</taxon>
    </lineage>
</organism>
<keyword evidence="3" id="KW-0520">NAD</keyword>
<evidence type="ECO:0000313" key="8">
    <source>
        <dbReference type="Proteomes" id="UP000054761"/>
    </source>
</evidence>
<comment type="similarity">
    <text evidence="5">Belongs to the aldehyde dehydrogenase family.</text>
</comment>
<comment type="caution">
    <text evidence="7">The sequence shown here is derived from an EMBL/GenBank/DDBJ whole genome shotgun (WGS) entry which is preliminary data.</text>
</comment>
<dbReference type="InterPro" id="IPR016161">
    <property type="entry name" value="Ald_DH/histidinol_DH"/>
</dbReference>
<dbReference type="InterPro" id="IPR015590">
    <property type="entry name" value="Aldehyde_DH_dom"/>
</dbReference>
<gene>
    <name evidence="7" type="primary">astD</name>
    <name evidence="7" type="ORF">Lisr_1080</name>
</gene>
<name>A0A0W0W372_9GAMM</name>
<dbReference type="RefSeq" id="WP_223168239.1">
    <property type="nucleotide sequence ID" value="NZ_CAAAJA010000001.1"/>
</dbReference>
<dbReference type="GO" id="GO:0043824">
    <property type="term" value="F:succinylglutamate-semialdehyde dehydrogenase activity"/>
    <property type="evidence" value="ECO:0007669"/>
    <property type="project" value="InterPro"/>
</dbReference>
<dbReference type="AlphaFoldDB" id="A0A0W0W372"/>
<dbReference type="EC" id="1.2.1.-" evidence="7"/>
<dbReference type="CDD" id="cd07095">
    <property type="entry name" value="ALDH_SGSD_AstD"/>
    <property type="match status" value="1"/>
</dbReference>
<keyword evidence="2 5" id="KW-0560">Oxidoreductase</keyword>